<dbReference type="Pfam" id="PF04188">
    <property type="entry name" value="Mannosyl_trans2"/>
    <property type="match status" value="1"/>
</dbReference>
<organism evidence="14">
    <name type="scientific">Vairimorpha ceranae (strain BRL01)</name>
    <name type="common">Microsporidian parasite</name>
    <name type="synonym">Nosema ceranae</name>
    <dbReference type="NCBI Taxonomy" id="578460"/>
    <lineage>
        <taxon>Eukaryota</taxon>
        <taxon>Fungi</taxon>
        <taxon>Fungi incertae sedis</taxon>
        <taxon>Microsporidia</taxon>
        <taxon>Nosematidae</taxon>
        <taxon>Vairimorpha</taxon>
    </lineage>
</organism>
<dbReference type="VEuPathDB" id="MicrosporidiaDB:NCER_101387"/>
<evidence type="ECO:0000256" key="8">
    <source>
        <dbReference type="ARBA" id="ARBA00022692"/>
    </source>
</evidence>
<dbReference type="GO" id="GO:0005789">
    <property type="term" value="C:endoplasmic reticulum membrane"/>
    <property type="evidence" value="ECO:0007669"/>
    <property type="project" value="UniProtKB-SubCell"/>
</dbReference>
<keyword evidence="9 12" id="KW-0256">Endoplasmic reticulum</keyword>
<protein>
    <recommendedName>
        <fullName evidence="4 12">GPI mannosyltransferase 2</fullName>
        <ecNumber evidence="12">2.4.1.-</ecNumber>
    </recommendedName>
</protein>
<accession>C4V9W9</accession>
<feature type="transmembrane region" description="Helical" evidence="12">
    <location>
        <begin position="131"/>
        <end position="155"/>
    </location>
</feature>
<feature type="transmembrane region" description="Helical" evidence="12">
    <location>
        <begin position="205"/>
        <end position="225"/>
    </location>
</feature>
<feature type="transmembrane region" description="Helical" evidence="12">
    <location>
        <begin position="231"/>
        <end position="253"/>
    </location>
</feature>
<evidence type="ECO:0000256" key="3">
    <source>
        <dbReference type="ARBA" id="ARBA00008698"/>
    </source>
</evidence>
<dbReference type="UniPathway" id="UPA00196"/>
<dbReference type="GO" id="GO:0006506">
    <property type="term" value="P:GPI anchor biosynthetic process"/>
    <property type="evidence" value="ECO:0007669"/>
    <property type="project" value="UniProtKB-UniPathway"/>
</dbReference>
<evidence type="ECO:0000256" key="9">
    <source>
        <dbReference type="ARBA" id="ARBA00022824"/>
    </source>
</evidence>
<keyword evidence="8 12" id="KW-0812">Transmembrane</keyword>
<dbReference type="OMA" id="WDVEWFL"/>
<dbReference type="InParanoid" id="C4V9W9"/>
<dbReference type="Proteomes" id="UP000009082">
    <property type="component" value="Unassembled WGS sequence"/>
</dbReference>
<dbReference type="GO" id="GO:0004376">
    <property type="term" value="F:GPI mannosyltransferase activity"/>
    <property type="evidence" value="ECO:0007669"/>
    <property type="project" value="InterPro"/>
</dbReference>
<dbReference type="EC" id="2.4.1.-" evidence="12"/>
<evidence type="ECO:0000256" key="7">
    <source>
        <dbReference type="ARBA" id="ARBA00022679"/>
    </source>
</evidence>
<comment type="similarity">
    <text evidence="3 12">Belongs to the PIGV family.</text>
</comment>
<comment type="subcellular location">
    <subcellularLocation>
        <location evidence="1 12">Endoplasmic reticulum membrane</location>
        <topology evidence="1 12">Multi-pass membrane protein</topology>
    </subcellularLocation>
</comment>
<sequence length="412" mass="49289">MLKEIIDNCKIKIVLTNNKNIIFFRYNPFNVLIFYAIFYYLIIFSLKMKNRIKRLWAISTLSRLFYTLQCYLAHKILPNFDKSSDYFLKKWDSFYFTNIMVSGYTAEHHIAFFPLLPLLGRYFSIFLGYKFGAFIFNLILFYANTFLLNEILNYFVSYKISKYSTYFFIFNPASIIMIAFYTETLFMFLFLLCVYGLLNKKKLMPVFMISLSCLCRSNGILFLILVLDNNIFTNFLYILVVCIPISVYQVYCLSKIFQSQYLNQVKSQSLDDLIGKKLHLKLFVPYSYVQRKYWNQGFLKFYTLNNLSNFLIGIPFVLFSFYIIYIGFNIKWKNNKLCQKLIFILGIQTLMSVFFLHLNMYFRFISYNPVVYLIMGYLYKERKNKIIKLYMRFYLAFSVAYAVLFGAFYPPA</sequence>
<dbReference type="AlphaFoldDB" id="C4V9W9"/>
<feature type="transmembrane region" description="Helical" evidence="12">
    <location>
        <begin position="175"/>
        <end position="198"/>
    </location>
</feature>
<evidence type="ECO:0000256" key="2">
    <source>
        <dbReference type="ARBA" id="ARBA00004687"/>
    </source>
</evidence>
<dbReference type="GO" id="GO:0031501">
    <property type="term" value="C:mannosyltransferase complex"/>
    <property type="evidence" value="ECO:0007669"/>
    <property type="project" value="TreeGrafter"/>
</dbReference>
<dbReference type="HOGENOM" id="CLU_029048_3_1_1"/>
<feature type="transmembrane region" description="Helical" evidence="12">
    <location>
        <begin position="23"/>
        <end position="43"/>
    </location>
</feature>
<evidence type="ECO:0000256" key="1">
    <source>
        <dbReference type="ARBA" id="ARBA00004477"/>
    </source>
</evidence>
<dbReference type="KEGG" id="nce:NCER_101387"/>
<dbReference type="PANTHER" id="PTHR12468">
    <property type="entry name" value="GPI MANNOSYLTRANSFERASE 2"/>
    <property type="match status" value="1"/>
</dbReference>
<keyword evidence="10 12" id="KW-1133">Transmembrane helix</keyword>
<evidence type="ECO:0000256" key="6">
    <source>
        <dbReference type="ARBA" id="ARBA00022676"/>
    </source>
</evidence>
<keyword evidence="5 12" id="KW-0337">GPI-anchor biosynthesis</keyword>
<evidence type="ECO:0000256" key="4">
    <source>
        <dbReference type="ARBA" id="ARBA00013795"/>
    </source>
</evidence>
<feature type="transmembrane region" description="Helical" evidence="12">
    <location>
        <begin position="391"/>
        <end position="409"/>
    </location>
</feature>
<comment type="pathway">
    <text evidence="2 12">Glycolipid biosynthesis; glycosylphosphatidylinositol-anchor biosynthesis.</text>
</comment>
<keyword evidence="7 12" id="KW-0808">Transferase</keyword>
<evidence type="ECO:0000256" key="10">
    <source>
        <dbReference type="ARBA" id="ARBA00022989"/>
    </source>
</evidence>
<dbReference type="STRING" id="578460.C4V9W9"/>
<feature type="transmembrane region" description="Helical" evidence="12">
    <location>
        <begin position="309"/>
        <end position="328"/>
    </location>
</feature>
<evidence type="ECO:0000313" key="13">
    <source>
        <dbReference type="EMBL" id="EEQ81981.1"/>
    </source>
</evidence>
<dbReference type="EMBL" id="ACOL01000142">
    <property type="protein sequence ID" value="EEQ81981.1"/>
    <property type="molecule type" value="Genomic_DNA"/>
</dbReference>
<evidence type="ECO:0000256" key="11">
    <source>
        <dbReference type="ARBA" id="ARBA00023136"/>
    </source>
</evidence>
<reference evidence="14" key="1">
    <citation type="journal article" date="2009" name="PLoS Pathog.">
        <title>Genomic analyses of the microsporidian Nosema ceranae, an emergent pathogen of honey bees.</title>
        <authorList>
            <person name="Cornman R.S."/>
            <person name="Chen Y.P."/>
            <person name="Schatz M.C."/>
            <person name="Street C."/>
            <person name="Zhao Y."/>
            <person name="Desany B."/>
            <person name="Egholm M."/>
            <person name="Hutchison S."/>
            <person name="Pettis J.S."/>
            <person name="Lipkin W.I."/>
            <person name="Evans J.D."/>
        </authorList>
    </citation>
    <scope>NUCLEOTIDE SEQUENCE [LARGE SCALE GENOMIC DNA]</scope>
    <source>
        <strain evidence="14">BRL01</strain>
    </source>
</reference>
<dbReference type="OrthoDB" id="10252502at2759"/>
<gene>
    <name evidence="13" type="ORF">NCER_101387</name>
</gene>
<feature type="transmembrane region" description="Helical" evidence="12">
    <location>
        <begin position="340"/>
        <end position="358"/>
    </location>
</feature>
<dbReference type="PANTHER" id="PTHR12468:SF2">
    <property type="entry name" value="GPI MANNOSYLTRANSFERASE 2"/>
    <property type="match status" value="1"/>
</dbReference>
<keyword evidence="11 12" id="KW-0472">Membrane</keyword>
<keyword evidence="6 12" id="KW-0328">Glycosyltransferase</keyword>
<name>C4V9W9_VAIC1</name>
<comment type="function">
    <text evidence="12">Mannosyltransferase involved in glycosylphosphatidylinositol-anchor biosynthesis.</text>
</comment>
<evidence type="ECO:0000256" key="5">
    <source>
        <dbReference type="ARBA" id="ARBA00022502"/>
    </source>
</evidence>
<evidence type="ECO:0000313" key="14">
    <source>
        <dbReference type="Proteomes" id="UP000009082"/>
    </source>
</evidence>
<proteinExistence type="inferred from homology"/>
<dbReference type="GO" id="GO:0000009">
    <property type="term" value="F:alpha-1,6-mannosyltransferase activity"/>
    <property type="evidence" value="ECO:0007669"/>
    <property type="project" value="InterPro"/>
</dbReference>
<dbReference type="InterPro" id="IPR007315">
    <property type="entry name" value="PIG-V/Gpi18"/>
</dbReference>
<evidence type="ECO:0000256" key="12">
    <source>
        <dbReference type="RuleBase" id="RU363112"/>
    </source>
</evidence>
<dbReference type="FunCoup" id="C4V9W9">
    <property type="interactions" value="24"/>
</dbReference>